<protein>
    <submittedName>
        <fullName evidence="1">DUF177 domain-containing protein</fullName>
    </submittedName>
</protein>
<gene>
    <name evidence="1" type="ORF">IAB76_02165</name>
</gene>
<reference evidence="1" key="1">
    <citation type="submission" date="2020-10" db="EMBL/GenBank/DDBJ databases">
        <authorList>
            <person name="Gilroy R."/>
        </authorList>
    </citation>
    <scope>NUCLEOTIDE SEQUENCE</scope>
    <source>
        <strain evidence="1">B3-1481</strain>
    </source>
</reference>
<evidence type="ECO:0000313" key="2">
    <source>
        <dbReference type="Proteomes" id="UP000823769"/>
    </source>
</evidence>
<proteinExistence type="predicted"/>
<reference evidence="1" key="2">
    <citation type="journal article" date="2021" name="PeerJ">
        <title>Extensive microbial diversity within the chicken gut microbiome revealed by metagenomics and culture.</title>
        <authorList>
            <person name="Gilroy R."/>
            <person name="Ravi A."/>
            <person name="Getino M."/>
            <person name="Pursley I."/>
            <person name="Horton D.L."/>
            <person name="Alikhan N.F."/>
            <person name="Baker D."/>
            <person name="Gharbi K."/>
            <person name="Hall N."/>
            <person name="Watson M."/>
            <person name="Adriaenssens E.M."/>
            <person name="Foster-Nyarko E."/>
            <person name="Jarju S."/>
            <person name="Secka A."/>
            <person name="Antonio M."/>
            <person name="Oren A."/>
            <person name="Chaudhuri R.R."/>
            <person name="La Ragione R."/>
            <person name="Hildebrand F."/>
            <person name="Pallen M.J."/>
        </authorList>
    </citation>
    <scope>NUCLEOTIDE SEQUENCE</scope>
    <source>
        <strain evidence="1">B3-1481</strain>
    </source>
</reference>
<organism evidence="1 2">
    <name type="scientific">Candidatus Cryptobacteroides avistercoris</name>
    <dbReference type="NCBI Taxonomy" id="2840758"/>
    <lineage>
        <taxon>Bacteria</taxon>
        <taxon>Pseudomonadati</taxon>
        <taxon>Bacteroidota</taxon>
        <taxon>Bacteroidia</taxon>
        <taxon>Bacteroidales</taxon>
        <taxon>Candidatus Cryptobacteroides</taxon>
    </lineage>
</organism>
<dbReference type="AlphaFoldDB" id="A0A9D9IWG3"/>
<name>A0A9D9IWG3_9BACT</name>
<accession>A0A9D9IWG3</accession>
<dbReference type="Proteomes" id="UP000823769">
    <property type="component" value="Unassembled WGS sequence"/>
</dbReference>
<dbReference type="EMBL" id="JADILW010000033">
    <property type="protein sequence ID" value="MBO8479903.1"/>
    <property type="molecule type" value="Genomic_DNA"/>
</dbReference>
<comment type="caution">
    <text evidence="1">The sequence shown here is derived from an EMBL/GenBank/DDBJ whole genome shotgun (WGS) entry which is preliminary data.</text>
</comment>
<sequence>MVRLIDLKPGTSRHEWHLGGEFFEAFGNSEILGAGIEVSAKVNSHGATVDVACEIRGEVTVACDRCLEDLKLPVETSFEESYAPEGVELDLSQDVYDFICTSLPLKRVHPEGECNQETVGYLSE</sequence>
<evidence type="ECO:0000313" key="1">
    <source>
        <dbReference type="EMBL" id="MBO8479903.1"/>
    </source>
</evidence>